<keyword evidence="3" id="KW-1185">Reference proteome</keyword>
<dbReference type="Proteomes" id="UP000233556">
    <property type="component" value="Unassembled WGS sequence"/>
</dbReference>
<feature type="compositionally biased region" description="Basic residues" evidence="1">
    <location>
        <begin position="25"/>
        <end position="56"/>
    </location>
</feature>
<gene>
    <name evidence="2" type="ORF">llap_13379</name>
</gene>
<accession>A0A2I0TR92</accession>
<proteinExistence type="predicted"/>
<dbReference type="EMBL" id="KZ507720">
    <property type="protein sequence ID" value="PKU36320.1"/>
    <property type="molecule type" value="Genomic_DNA"/>
</dbReference>
<feature type="compositionally biased region" description="Basic and acidic residues" evidence="1">
    <location>
        <begin position="57"/>
        <end position="67"/>
    </location>
</feature>
<dbReference type="AlphaFoldDB" id="A0A2I0TR92"/>
<evidence type="ECO:0000313" key="2">
    <source>
        <dbReference type="EMBL" id="PKU36320.1"/>
    </source>
</evidence>
<organism evidence="2 3">
    <name type="scientific">Limosa lapponica baueri</name>
    <dbReference type="NCBI Taxonomy" id="1758121"/>
    <lineage>
        <taxon>Eukaryota</taxon>
        <taxon>Metazoa</taxon>
        <taxon>Chordata</taxon>
        <taxon>Craniata</taxon>
        <taxon>Vertebrata</taxon>
        <taxon>Euteleostomi</taxon>
        <taxon>Archelosauria</taxon>
        <taxon>Archosauria</taxon>
        <taxon>Dinosauria</taxon>
        <taxon>Saurischia</taxon>
        <taxon>Theropoda</taxon>
        <taxon>Coelurosauria</taxon>
        <taxon>Aves</taxon>
        <taxon>Neognathae</taxon>
        <taxon>Neoaves</taxon>
        <taxon>Charadriiformes</taxon>
        <taxon>Scolopacidae</taxon>
        <taxon>Limosa</taxon>
    </lineage>
</organism>
<name>A0A2I0TR92_LIMLA</name>
<sequence>MSELCQPPLRNCSPNAGVLSGKSQPKTRKKKRRRKRRGKGKSKRKGRGQRKKKRKGKENERLKEMPRKGCRNLGKFPDEI</sequence>
<reference evidence="3" key="1">
    <citation type="submission" date="2017-11" db="EMBL/GenBank/DDBJ databases">
        <authorList>
            <person name="Lima N.C."/>
            <person name="Parody-Merino A.M."/>
            <person name="Battley P.F."/>
            <person name="Fidler A.E."/>
            <person name="Prosdocimi F."/>
        </authorList>
    </citation>
    <scope>NUCLEOTIDE SEQUENCE [LARGE SCALE GENOMIC DNA]</scope>
</reference>
<feature type="region of interest" description="Disordered" evidence="1">
    <location>
        <begin position="1"/>
        <end position="80"/>
    </location>
</feature>
<evidence type="ECO:0000313" key="3">
    <source>
        <dbReference type="Proteomes" id="UP000233556"/>
    </source>
</evidence>
<evidence type="ECO:0000256" key="1">
    <source>
        <dbReference type="SAM" id="MobiDB-lite"/>
    </source>
</evidence>
<protein>
    <submittedName>
        <fullName evidence="2">Uncharacterized protein</fullName>
    </submittedName>
</protein>
<reference evidence="3" key="2">
    <citation type="submission" date="2017-12" db="EMBL/GenBank/DDBJ databases">
        <title>Genome sequence of the Bar-tailed Godwit (Limosa lapponica baueri).</title>
        <authorList>
            <person name="Lima N.C.B."/>
            <person name="Parody-Merino A.M."/>
            <person name="Battley P.F."/>
            <person name="Fidler A.E."/>
            <person name="Prosdocimi F."/>
        </authorList>
    </citation>
    <scope>NUCLEOTIDE SEQUENCE [LARGE SCALE GENOMIC DNA]</scope>
</reference>